<dbReference type="Proteomes" id="UP001174909">
    <property type="component" value="Unassembled WGS sequence"/>
</dbReference>
<dbReference type="EMBL" id="CASHTH010002846">
    <property type="protein sequence ID" value="CAI8036091.1"/>
    <property type="molecule type" value="Genomic_DNA"/>
</dbReference>
<proteinExistence type="predicted"/>
<protein>
    <submittedName>
        <fullName evidence="1">Uncharacterized protein</fullName>
    </submittedName>
</protein>
<evidence type="ECO:0000313" key="2">
    <source>
        <dbReference type="Proteomes" id="UP001174909"/>
    </source>
</evidence>
<evidence type="ECO:0000313" key="1">
    <source>
        <dbReference type="EMBL" id="CAI8036091.1"/>
    </source>
</evidence>
<comment type="caution">
    <text evidence="1">The sequence shown here is derived from an EMBL/GenBank/DDBJ whole genome shotgun (WGS) entry which is preliminary data.</text>
</comment>
<reference evidence="1" key="1">
    <citation type="submission" date="2023-03" db="EMBL/GenBank/DDBJ databases">
        <authorList>
            <person name="Steffen K."/>
            <person name="Cardenas P."/>
        </authorList>
    </citation>
    <scope>NUCLEOTIDE SEQUENCE</scope>
</reference>
<name>A0AA35SW29_GEOBA</name>
<gene>
    <name evidence="1" type="ORF">GBAR_LOCUS20251</name>
</gene>
<feature type="non-terminal residue" evidence="1">
    <location>
        <position position="1"/>
    </location>
</feature>
<accession>A0AA35SW29</accession>
<keyword evidence="2" id="KW-1185">Reference proteome</keyword>
<organism evidence="1 2">
    <name type="scientific">Geodia barretti</name>
    <name type="common">Barrett's horny sponge</name>
    <dbReference type="NCBI Taxonomy" id="519541"/>
    <lineage>
        <taxon>Eukaryota</taxon>
        <taxon>Metazoa</taxon>
        <taxon>Porifera</taxon>
        <taxon>Demospongiae</taxon>
        <taxon>Heteroscleromorpha</taxon>
        <taxon>Tetractinellida</taxon>
        <taxon>Astrophorina</taxon>
        <taxon>Geodiidae</taxon>
        <taxon>Geodia</taxon>
    </lineage>
</organism>
<dbReference type="AlphaFoldDB" id="A0AA35SW29"/>
<sequence length="50" mass="5727">TENERGGRSRCVGYLYSSSERFDCIGGWSVLNLLYEQIRKGNEVCRVLVL</sequence>